<evidence type="ECO:0000256" key="1">
    <source>
        <dbReference type="ARBA" id="ARBA00022737"/>
    </source>
</evidence>
<evidence type="ECO:0008006" key="9">
    <source>
        <dbReference type="Google" id="ProtNLM"/>
    </source>
</evidence>
<evidence type="ECO:0000259" key="5">
    <source>
        <dbReference type="Pfam" id="PF17965"/>
    </source>
</evidence>
<protein>
    <recommendedName>
        <fullName evidence="9">Gram-positive cocci surface proteins LPxTG domain-containing protein</fullName>
    </recommendedName>
</protein>
<dbReference type="InterPro" id="IPR041558">
    <property type="entry name" value="MucBP_2"/>
</dbReference>
<dbReference type="Gene3D" id="2.60.40.4300">
    <property type="match status" value="1"/>
</dbReference>
<dbReference type="EMBL" id="JQCL01000068">
    <property type="protein sequence ID" value="KRO09616.1"/>
    <property type="molecule type" value="Genomic_DNA"/>
</dbReference>
<dbReference type="InterPro" id="IPR041495">
    <property type="entry name" value="Mub_B2"/>
</dbReference>
<evidence type="ECO:0000313" key="8">
    <source>
        <dbReference type="Proteomes" id="UP000051783"/>
    </source>
</evidence>
<keyword evidence="3" id="KW-1133">Transmembrane helix</keyword>
<feature type="transmembrane region" description="Helical" evidence="3">
    <location>
        <begin position="1016"/>
        <end position="1035"/>
    </location>
</feature>
<evidence type="ECO:0000256" key="2">
    <source>
        <dbReference type="SAM" id="MobiDB-lite"/>
    </source>
</evidence>
<sequence length="1039" mass="107202">MRLTKLQKIQKIAQQNQHQQFKRNWRTTLILLGSSAGLGAGLWTLSVAAATTTTTSVTTPPTTVSSVTTNSTTSATAVTLSTGSTTSATTSAAAPTATTSSGTATPASAATTTTTTTTTTTATTSAGAGFVLPSLAVSAPSSAFGSTASAGTVSAASGATSTTSQTTSQATASAGSQAMMSAASQAASLAALPDTTVVTFADPGLEANVLSDLKLTGSVTLGSIRHFTGSSFNIGTTNVPLMVTSFNGMQYLQSLPAATTISLFTKTQNPGIDLSPLENDRFNQITVETHDMSLMNLKPLIFIDPTTISMVQLCGSINSDLTDYQNNPQGMTNAQLAQIGPWLTAIGNTSSANGGADINLSDNSLTDFSPLGGITKPTMVVAIGERVNYATTPVNLVIGQPATFTALPLTGMAGESLTGHYQATLSGSPTLAATDTTHPQEPDLTSLGNGQYQIATAYPTYPNVNWFAYGLRGYYDFTTAQEFYTNFVDLNYPNSVTFEYDIMVYQPANWLTNPELNVKYDDETTGMPLQPAELIKGTTIGSTYDLTPETTIAGYRFDPERSSSPTGKYTQDPQALTFSFERQAAGGLTINYVDAAGQTIAPSTTIGGYVGATYQSTPLTIPGYTYQKLAATSLPVSGTLPLAAGTIDYQYTANKLTRTVQYRDVTTDQVLASDPVTGAYKSVASYDPAATIAAYEAKGYQLMTNNCPTGGALFEDPTPTATYEVELAHKTAVLTPATPSLPADVTLEQQVNRTVNYVSPTGTLVAAPMQQTLNFTRSALRDLVTGDTTYGPWTPTASTGFDAVTPPTIHNMVPDVSVIPAEDTVTASTPDKVVTVVYTPAGPSDVVNDEPTSGAESSASSSSTTNSGASSSSSESTSSSAGAGSSESTGSSSSAGSATGSAPESAAQSEAAPAIEIDQSGTPIQLSATNQPTVSVATPVPATRPAVSTPILSKKPTVAPVVNGQPAAHSKVASAQSAATPTGIDSSWLRGIKPSQPVAGASQLPQTNEQKPATTVFGLILIVLGSLMVGMKRLFKRER</sequence>
<organism evidence="7 8">
    <name type="scientific">Lactiplantibacillus xiangfangensis</name>
    <dbReference type="NCBI Taxonomy" id="942150"/>
    <lineage>
        <taxon>Bacteria</taxon>
        <taxon>Bacillati</taxon>
        <taxon>Bacillota</taxon>
        <taxon>Bacilli</taxon>
        <taxon>Lactobacillales</taxon>
        <taxon>Lactobacillaceae</taxon>
        <taxon>Lactiplantibacillus</taxon>
    </lineage>
</organism>
<feature type="domain" description="MucBP" evidence="4">
    <location>
        <begin position="517"/>
        <end position="579"/>
    </location>
</feature>
<feature type="compositionally biased region" description="Low complexity" evidence="2">
    <location>
        <begin position="852"/>
        <end position="911"/>
    </location>
</feature>
<keyword evidence="3" id="KW-0812">Transmembrane</keyword>
<dbReference type="STRING" id="942150.IV64_GL000040"/>
<dbReference type="PATRIC" id="fig|942150.3.peg.45"/>
<keyword evidence="1" id="KW-0677">Repeat</keyword>
<comment type="caution">
    <text evidence="7">The sequence shown here is derived from an EMBL/GenBank/DDBJ whole genome shotgun (WGS) entry which is preliminary data.</text>
</comment>
<dbReference type="InterPro" id="IPR009459">
    <property type="entry name" value="MucBP_dom"/>
</dbReference>
<keyword evidence="3" id="KW-0472">Membrane</keyword>
<dbReference type="Proteomes" id="UP000051783">
    <property type="component" value="Unassembled WGS sequence"/>
</dbReference>
<feature type="domain" description="Mub B2-like" evidence="6">
    <location>
        <begin position="745"/>
        <end position="841"/>
    </location>
</feature>
<proteinExistence type="predicted"/>
<dbReference type="Gene3D" id="3.10.20.320">
    <property type="entry name" value="Putative peptidoglycan bound protein (lpxtg motif)"/>
    <property type="match status" value="2"/>
</dbReference>
<reference evidence="7 8" key="1">
    <citation type="journal article" date="2015" name="Genome Announc.">
        <title>Expanding the biotechnology potential of lactobacilli through comparative genomics of 213 strains and associated genera.</title>
        <authorList>
            <person name="Sun Z."/>
            <person name="Harris H.M."/>
            <person name="McCann A."/>
            <person name="Guo C."/>
            <person name="Argimon S."/>
            <person name="Zhang W."/>
            <person name="Yang X."/>
            <person name="Jeffery I.B."/>
            <person name="Cooney J.C."/>
            <person name="Kagawa T.F."/>
            <person name="Liu W."/>
            <person name="Song Y."/>
            <person name="Salvetti E."/>
            <person name="Wrobel A."/>
            <person name="Rasinkangas P."/>
            <person name="Parkhill J."/>
            <person name="Rea M.C."/>
            <person name="O'Sullivan O."/>
            <person name="Ritari J."/>
            <person name="Douillard F.P."/>
            <person name="Paul Ross R."/>
            <person name="Yang R."/>
            <person name="Briner A.E."/>
            <person name="Felis G.E."/>
            <person name="de Vos W.M."/>
            <person name="Barrangou R."/>
            <person name="Klaenhammer T.R."/>
            <person name="Caufield P.W."/>
            <person name="Cui Y."/>
            <person name="Zhang H."/>
            <person name="O'Toole P.W."/>
        </authorList>
    </citation>
    <scope>NUCLEOTIDE SEQUENCE [LARGE SCALE GENOMIC DNA]</scope>
    <source>
        <strain evidence="7 8">LMG 26013</strain>
    </source>
</reference>
<feature type="domain" description="Mucin binding" evidence="5">
    <location>
        <begin position="659"/>
        <end position="729"/>
    </location>
</feature>
<gene>
    <name evidence="7" type="ORF">IV64_GL000040</name>
</gene>
<dbReference type="AlphaFoldDB" id="A0A0R2MC02"/>
<accession>A0A0R2MC02</accession>
<dbReference type="RefSeq" id="WP_057706665.1">
    <property type="nucleotide sequence ID" value="NZ_JQCL01000068.1"/>
</dbReference>
<evidence type="ECO:0000313" key="7">
    <source>
        <dbReference type="EMBL" id="KRO09616.1"/>
    </source>
</evidence>
<dbReference type="Pfam" id="PF17966">
    <property type="entry name" value="Muc_B2"/>
    <property type="match status" value="1"/>
</dbReference>
<evidence type="ECO:0000259" key="6">
    <source>
        <dbReference type="Pfam" id="PF17966"/>
    </source>
</evidence>
<evidence type="ECO:0000256" key="3">
    <source>
        <dbReference type="SAM" id="Phobius"/>
    </source>
</evidence>
<keyword evidence="8" id="KW-1185">Reference proteome</keyword>
<feature type="region of interest" description="Disordered" evidence="2">
    <location>
        <begin position="841"/>
        <end position="911"/>
    </location>
</feature>
<dbReference type="Pfam" id="PF17965">
    <property type="entry name" value="MucBP_2"/>
    <property type="match status" value="1"/>
</dbReference>
<dbReference type="Pfam" id="PF06458">
    <property type="entry name" value="MucBP"/>
    <property type="match status" value="2"/>
</dbReference>
<feature type="domain" description="MucBP" evidence="4">
    <location>
        <begin position="589"/>
        <end position="652"/>
    </location>
</feature>
<dbReference type="Gene3D" id="3.10.20.470">
    <property type="match status" value="1"/>
</dbReference>
<evidence type="ECO:0000259" key="4">
    <source>
        <dbReference type="Pfam" id="PF06458"/>
    </source>
</evidence>
<name>A0A0R2MC02_9LACO</name>
<dbReference type="OrthoDB" id="2323116at2"/>
<feature type="region of interest" description="Disordered" evidence="2">
    <location>
        <begin position="79"/>
        <end position="120"/>
    </location>
</feature>